<evidence type="ECO:0000313" key="2">
    <source>
        <dbReference type="Proteomes" id="UP000249364"/>
    </source>
</evidence>
<dbReference type="AlphaFoldDB" id="A0A2W7QNT1"/>
<gene>
    <name evidence="1" type="ORF">LY56_01631</name>
</gene>
<comment type="caution">
    <text evidence="1">The sequence shown here is derived from an EMBL/GenBank/DDBJ whole genome shotgun (WGS) entry which is preliminary data.</text>
</comment>
<keyword evidence="2" id="KW-1185">Reference proteome</keyword>
<proteinExistence type="predicted"/>
<name>A0A2W7QNT1_9RHOB</name>
<organism evidence="1 2">
    <name type="scientific">Roseinatronobacter thiooxidans</name>
    <dbReference type="NCBI Taxonomy" id="121821"/>
    <lineage>
        <taxon>Bacteria</taxon>
        <taxon>Pseudomonadati</taxon>
        <taxon>Pseudomonadota</taxon>
        <taxon>Alphaproteobacteria</taxon>
        <taxon>Rhodobacterales</taxon>
        <taxon>Paracoccaceae</taxon>
        <taxon>Roseinatronobacter</taxon>
    </lineage>
</organism>
<dbReference type="OrthoDB" id="7874235at2"/>
<sequence>MSKHLIDKPRINQGTRLGQFLKIARSTAPHQTTQTLIARLRAHPDQRLAAYTRIARGREV</sequence>
<reference evidence="1 2" key="1">
    <citation type="submission" date="2018-06" db="EMBL/GenBank/DDBJ databases">
        <title>Genomic Encyclopedia of Archaeal and Bacterial Type Strains, Phase II (KMG-II): from individual species to whole genera.</title>
        <authorList>
            <person name="Goeker M."/>
        </authorList>
    </citation>
    <scope>NUCLEOTIDE SEQUENCE [LARGE SCALE GENOMIC DNA]</scope>
    <source>
        <strain evidence="1 2">DSM 13087</strain>
    </source>
</reference>
<dbReference type="RefSeq" id="WP_071469836.1">
    <property type="nucleotide sequence ID" value="NZ_MEHT01000018.1"/>
</dbReference>
<dbReference type="EMBL" id="QKZQ01000006">
    <property type="protein sequence ID" value="PZX45607.1"/>
    <property type="molecule type" value="Genomic_DNA"/>
</dbReference>
<dbReference type="Proteomes" id="UP000249364">
    <property type="component" value="Unassembled WGS sequence"/>
</dbReference>
<evidence type="ECO:0000313" key="1">
    <source>
        <dbReference type="EMBL" id="PZX45607.1"/>
    </source>
</evidence>
<protein>
    <submittedName>
        <fullName evidence="1">Uncharacterized protein</fullName>
    </submittedName>
</protein>
<accession>A0A2W7QNT1</accession>